<dbReference type="InterPro" id="IPR036291">
    <property type="entry name" value="NAD(P)-bd_dom_sf"/>
</dbReference>
<evidence type="ECO:0000313" key="2">
    <source>
        <dbReference type="EMBL" id="GAA2358090.1"/>
    </source>
</evidence>
<dbReference type="Gene3D" id="3.40.50.720">
    <property type="entry name" value="NAD(P)-binding Rossmann-like Domain"/>
    <property type="match status" value="1"/>
</dbReference>
<dbReference type="SMART" id="SM00829">
    <property type="entry name" value="PKS_ER"/>
    <property type="match status" value="1"/>
</dbReference>
<reference evidence="2 3" key="1">
    <citation type="journal article" date="2019" name="Int. J. Syst. Evol. Microbiol.">
        <title>The Global Catalogue of Microorganisms (GCM) 10K type strain sequencing project: providing services to taxonomists for standard genome sequencing and annotation.</title>
        <authorList>
            <consortium name="The Broad Institute Genomics Platform"/>
            <consortium name="The Broad Institute Genome Sequencing Center for Infectious Disease"/>
            <person name="Wu L."/>
            <person name="Ma J."/>
        </authorList>
    </citation>
    <scope>NUCLEOTIDE SEQUENCE [LARGE SCALE GENOMIC DNA]</scope>
    <source>
        <strain evidence="2 3">JCM 16221</strain>
    </source>
</reference>
<dbReference type="PANTHER" id="PTHR43677:SF1">
    <property type="entry name" value="ACRYLYL-COA REDUCTASE ACUI-RELATED"/>
    <property type="match status" value="1"/>
</dbReference>
<feature type="domain" description="Enoyl reductase (ER)" evidence="1">
    <location>
        <begin position="11"/>
        <end position="324"/>
    </location>
</feature>
<dbReference type="Proteomes" id="UP001501218">
    <property type="component" value="Unassembled WGS sequence"/>
</dbReference>
<dbReference type="SUPFAM" id="SSF50129">
    <property type="entry name" value="GroES-like"/>
    <property type="match status" value="1"/>
</dbReference>
<dbReference type="PANTHER" id="PTHR43677">
    <property type="entry name" value="SHORT-CHAIN DEHYDROGENASE/REDUCTASE"/>
    <property type="match status" value="1"/>
</dbReference>
<dbReference type="SUPFAM" id="SSF51735">
    <property type="entry name" value="NAD(P)-binding Rossmann-fold domains"/>
    <property type="match status" value="1"/>
</dbReference>
<dbReference type="Gene3D" id="3.90.180.10">
    <property type="entry name" value="Medium-chain alcohol dehydrogenases, catalytic domain"/>
    <property type="match status" value="1"/>
</dbReference>
<dbReference type="InterPro" id="IPR020843">
    <property type="entry name" value="ER"/>
</dbReference>
<dbReference type="Pfam" id="PF00107">
    <property type="entry name" value="ADH_zinc_N"/>
    <property type="match status" value="1"/>
</dbReference>
<dbReference type="InterPro" id="IPR013149">
    <property type="entry name" value="ADH-like_C"/>
</dbReference>
<accession>A0ABN3GQ56</accession>
<dbReference type="InterPro" id="IPR011032">
    <property type="entry name" value="GroES-like_sf"/>
</dbReference>
<evidence type="ECO:0000313" key="3">
    <source>
        <dbReference type="Proteomes" id="UP001501218"/>
    </source>
</evidence>
<dbReference type="EMBL" id="BAAARA010000019">
    <property type="protein sequence ID" value="GAA2358090.1"/>
    <property type="molecule type" value="Genomic_DNA"/>
</dbReference>
<dbReference type="RefSeq" id="WP_344135214.1">
    <property type="nucleotide sequence ID" value="NZ_BAAARA010000019.1"/>
</dbReference>
<proteinExistence type="predicted"/>
<dbReference type="InterPro" id="IPR013154">
    <property type="entry name" value="ADH-like_N"/>
</dbReference>
<keyword evidence="3" id="KW-1185">Reference proteome</keyword>
<dbReference type="CDD" id="cd08288">
    <property type="entry name" value="MDR_yhdh"/>
    <property type="match status" value="1"/>
</dbReference>
<dbReference type="InterPro" id="IPR014188">
    <property type="entry name" value="Acrylyl-CoA_reductase_AcuI"/>
</dbReference>
<sequence>MASHKALVQAGDGPARFQQLTDADLPEGDVTIAVRYSTLNYKDGLAVLGRGKIVRRFPMVCGVDLAGTVESSRSSQWRTGDEVVVTGFGLSETHPGGYAERQRVPSQWLVRKPASLELDQTMAIGTAGLTAMLCVLALEKGGLTPDRDGAVLVTGAAGGVGSLAVAILAELGYRVTASTGRPETQEYLRELGATDFIDRSELAEDSGRPLDSRRWIAVVDTVGGTTLATAIKQTHYGCPVAACGHVGGSELPLSVMPFIIRGVQLLGIDAVQCPLPLRELAWQRLASDLPLAKLASTTSYRDLDEVPQLAERIVEGQIRGRLVIRVSQFKS</sequence>
<protein>
    <submittedName>
        <fullName evidence="2">MDR family oxidoreductase</fullName>
    </submittedName>
</protein>
<comment type="caution">
    <text evidence="2">The sequence shown here is derived from an EMBL/GenBank/DDBJ whole genome shotgun (WGS) entry which is preliminary data.</text>
</comment>
<dbReference type="InterPro" id="IPR051397">
    <property type="entry name" value="Zn-ADH-like_protein"/>
</dbReference>
<dbReference type="NCBIfam" id="TIGR02823">
    <property type="entry name" value="oxido_YhdH"/>
    <property type="match status" value="1"/>
</dbReference>
<name>A0ABN3GQ56_9PSEU</name>
<dbReference type="Pfam" id="PF08240">
    <property type="entry name" value="ADH_N"/>
    <property type="match status" value="1"/>
</dbReference>
<evidence type="ECO:0000259" key="1">
    <source>
        <dbReference type="SMART" id="SM00829"/>
    </source>
</evidence>
<gene>
    <name evidence="2" type="ORF">GCM10009854_40550</name>
</gene>
<organism evidence="2 3">
    <name type="scientific">Saccharopolyspora halophila</name>
    <dbReference type="NCBI Taxonomy" id="405551"/>
    <lineage>
        <taxon>Bacteria</taxon>
        <taxon>Bacillati</taxon>
        <taxon>Actinomycetota</taxon>
        <taxon>Actinomycetes</taxon>
        <taxon>Pseudonocardiales</taxon>
        <taxon>Pseudonocardiaceae</taxon>
        <taxon>Saccharopolyspora</taxon>
    </lineage>
</organism>